<dbReference type="EC" id="2.7.7.3" evidence="9"/>
<dbReference type="GO" id="GO:0015937">
    <property type="term" value="P:coenzyme A biosynthetic process"/>
    <property type="evidence" value="ECO:0007669"/>
    <property type="project" value="UniProtKB-UniRule"/>
</dbReference>
<evidence type="ECO:0000256" key="3">
    <source>
        <dbReference type="ARBA" id="ARBA00022695"/>
    </source>
</evidence>
<dbReference type="InterPro" id="IPR001980">
    <property type="entry name" value="PPAT"/>
</dbReference>
<dbReference type="PANTHER" id="PTHR21342:SF1">
    <property type="entry name" value="PHOSPHOPANTETHEINE ADENYLYLTRANSFERASE"/>
    <property type="match status" value="1"/>
</dbReference>
<feature type="binding site" evidence="9">
    <location>
        <position position="88"/>
    </location>
    <ligand>
        <name>substrate</name>
    </ligand>
</feature>
<evidence type="ECO:0000256" key="1">
    <source>
        <dbReference type="ARBA" id="ARBA00022490"/>
    </source>
</evidence>
<sequence length="163" mass="18598">MERIAIFPGSFDPFTVGHESIVTRALPLFDKIIISIGYNAEKKQFFPIEKRIQWIKEAFHHNPKIEVETFGGLTVKYCQSKHASFILRGLRTAADFEYERAIAQINKKLAHDLESIFLLTTPEHTMITSTIVRDIIRHGGDASQFLPIVTDPNAYQLKPSNNE</sequence>
<dbReference type="GO" id="GO:0005524">
    <property type="term" value="F:ATP binding"/>
    <property type="evidence" value="ECO:0007669"/>
    <property type="project" value="UniProtKB-KW"/>
</dbReference>
<dbReference type="PANTHER" id="PTHR21342">
    <property type="entry name" value="PHOSPHOPANTETHEINE ADENYLYLTRANSFERASE"/>
    <property type="match status" value="1"/>
</dbReference>
<dbReference type="AlphaFoldDB" id="A0A434AXZ5"/>
<organism evidence="11 12">
    <name type="scientific">Ancylomarina longa</name>
    <dbReference type="NCBI Taxonomy" id="2487017"/>
    <lineage>
        <taxon>Bacteria</taxon>
        <taxon>Pseudomonadati</taxon>
        <taxon>Bacteroidota</taxon>
        <taxon>Bacteroidia</taxon>
        <taxon>Marinilabiliales</taxon>
        <taxon>Marinifilaceae</taxon>
        <taxon>Ancylomarina</taxon>
    </lineage>
</organism>
<keyword evidence="6 9" id="KW-0460">Magnesium</keyword>
<evidence type="ECO:0000313" key="11">
    <source>
        <dbReference type="EMBL" id="RUT79425.1"/>
    </source>
</evidence>
<dbReference type="Pfam" id="PF01467">
    <property type="entry name" value="CTP_transf_like"/>
    <property type="match status" value="1"/>
</dbReference>
<feature type="binding site" evidence="9">
    <location>
        <begin position="124"/>
        <end position="130"/>
    </location>
    <ligand>
        <name>ATP</name>
        <dbReference type="ChEBI" id="CHEBI:30616"/>
    </ligand>
</feature>
<dbReference type="NCBIfam" id="TIGR01510">
    <property type="entry name" value="coaD_prev_kdtB"/>
    <property type="match status" value="1"/>
</dbReference>
<keyword evidence="4 9" id="KW-0547">Nucleotide-binding</keyword>
<dbReference type="EMBL" id="RJJX01000003">
    <property type="protein sequence ID" value="RUT79425.1"/>
    <property type="molecule type" value="Genomic_DNA"/>
</dbReference>
<comment type="function">
    <text evidence="9">Reversibly transfers an adenylyl group from ATP to 4'-phosphopantetheine, yielding dephospho-CoA (dPCoA) and pyrophosphate.</text>
</comment>
<evidence type="ECO:0000313" key="12">
    <source>
        <dbReference type="Proteomes" id="UP000282985"/>
    </source>
</evidence>
<dbReference type="PRINTS" id="PR01020">
    <property type="entry name" value="LPSBIOSNTHSS"/>
</dbReference>
<gene>
    <name evidence="9" type="primary">coaD</name>
    <name evidence="11" type="ORF">DLK05_04180</name>
</gene>
<comment type="subcellular location">
    <subcellularLocation>
        <location evidence="9">Cytoplasm</location>
    </subcellularLocation>
</comment>
<feature type="site" description="Transition state stabilizer" evidence="9">
    <location>
        <position position="18"/>
    </location>
</feature>
<dbReference type="NCBIfam" id="TIGR00125">
    <property type="entry name" value="cyt_tran_rel"/>
    <property type="match status" value="1"/>
</dbReference>
<feature type="binding site" evidence="9">
    <location>
        <begin position="89"/>
        <end position="91"/>
    </location>
    <ligand>
        <name>ATP</name>
        <dbReference type="ChEBI" id="CHEBI:30616"/>
    </ligand>
</feature>
<comment type="similarity">
    <text evidence="9">Belongs to the bacterial CoaD family.</text>
</comment>
<reference evidence="11 12" key="1">
    <citation type="submission" date="2018-11" db="EMBL/GenBank/DDBJ databases">
        <title>Parancylomarina longa gen. nov., sp. nov., isolated from sediments of southern Okinawa.</title>
        <authorList>
            <person name="Fu T."/>
        </authorList>
    </citation>
    <scope>NUCLEOTIDE SEQUENCE [LARGE SCALE GENOMIC DNA]</scope>
    <source>
        <strain evidence="11 12">T3-2 S1-C</strain>
    </source>
</reference>
<feature type="binding site" evidence="9">
    <location>
        <position position="74"/>
    </location>
    <ligand>
        <name>substrate</name>
    </ligand>
</feature>
<dbReference type="OrthoDB" id="9806661at2"/>
<proteinExistence type="inferred from homology"/>
<dbReference type="InterPro" id="IPR014729">
    <property type="entry name" value="Rossmann-like_a/b/a_fold"/>
</dbReference>
<protein>
    <recommendedName>
        <fullName evidence="9">Phosphopantetheine adenylyltransferase</fullName>
        <ecNumber evidence="9">2.7.7.3</ecNumber>
    </recommendedName>
    <alternativeName>
        <fullName evidence="9">Dephospho-CoA pyrophosphorylase</fullName>
    </alternativeName>
    <alternativeName>
        <fullName evidence="9">Pantetheine-phosphate adenylyltransferase</fullName>
        <shortName evidence="9">PPAT</shortName>
    </alternativeName>
</protein>
<evidence type="ECO:0000256" key="4">
    <source>
        <dbReference type="ARBA" id="ARBA00022741"/>
    </source>
</evidence>
<evidence type="ECO:0000259" key="10">
    <source>
        <dbReference type="Pfam" id="PF01467"/>
    </source>
</evidence>
<accession>A0A434AXZ5</accession>
<keyword evidence="12" id="KW-1185">Reference proteome</keyword>
<dbReference type="SUPFAM" id="SSF52374">
    <property type="entry name" value="Nucleotidylyl transferase"/>
    <property type="match status" value="1"/>
</dbReference>
<dbReference type="GO" id="GO:0005737">
    <property type="term" value="C:cytoplasm"/>
    <property type="evidence" value="ECO:0007669"/>
    <property type="project" value="UniProtKB-SubCell"/>
</dbReference>
<keyword evidence="3 9" id="KW-0548">Nucleotidyltransferase</keyword>
<feature type="binding site" evidence="9">
    <location>
        <begin position="10"/>
        <end position="11"/>
    </location>
    <ligand>
        <name>ATP</name>
        <dbReference type="ChEBI" id="CHEBI:30616"/>
    </ligand>
</feature>
<evidence type="ECO:0000256" key="5">
    <source>
        <dbReference type="ARBA" id="ARBA00022840"/>
    </source>
</evidence>
<keyword evidence="1 9" id="KW-0963">Cytoplasm</keyword>
<feature type="binding site" evidence="9">
    <location>
        <position position="42"/>
    </location>
    <ligand>
        <name>substrate</name>
    </ligand>
</feature>
<dbReference type="InterPro" id="IPR004821">
    <property type="entry name" value="Cyt_trans-like"/>
</dbReference>
<name>A0A434AXZ5_9BACT</name>
<comment type="catalytic activity">
    <reaction evidence="8 9">
        <text>(R)-4'-phosphopantetheine + ATP + H(+) = 3'-dephospho-CoA + diphosphate</text>
        <dbReference type="Rhea" id="RHEA:19801"/>
        <dbReference type="ChEBI" id="CHEBI:15378"/>
        <dbReference type="ChEBI" id="CHEBI:30616"/>
        <dbReference type="ChEBI" id="CHEBI:33019"/>
        <dbReference type="ChEBI" id="CHEBI:57328"/>
        <dbReference type="ChEBI" id="CHEBI:61723"/>
        <dbReference type="EC" id="2.7.7.3"/>
    </reaction>
</comment>
<comment type="caution">
    <text evidence="11">The sequence shown here is derived from an EMBL/GenBank/DDBJ whole genome shotgun (WGS) entry which is preliminary data.</text>
</comment>
<dbReference type="UniPathway" id="UPA00241">
    <property type="reaction ID" value="UER00355"/>
</dbReference>
<comment type="pathway">
    <text evidence="9">Cofactor biosynthesis; coenzyme A biosynthesis; CoA from (R)-pantothenate: step 4/5.</text>
</comment>
<feature type="binding site" evidence="9">
    <location>
        <position position="99"/>
    </location>
    <ligand>
        <name>ATP</name>
        <dbReference type="ChEBI" id="CHEBI:30616"/>
    </ligand>
</feature>
<evidence type="ECO:0000256" key="7">
    <source>
        <dbReference type="ARBA" id="ARBA00022993"/>
    </source>
</evidence>
<dbReference type="RefSeq" id="WP_127342718.1">
    <property type="nucleotide sequence ID" value="NZ_RJJX01000003.1"/>
</dbReference>
<comment type="subunit">
    <text evidence="9">Homohexamer.</text>
</comment>
<dbReference type="Gene3D" id="3.40.50.620">
    <property type="entry name" value="HUPs"/>
    <property type="match status" value="1"/>
</dbReference>
<keyword evidence="5 9" id="KW-0067">ATP-binding</keyword>
<dbReference type="GO" id="GO:0004595">
    <property type="term" value="F:pantetheine-phosphate adenylyltransferase activity"/>
    <property type="evidence" value="ECO:0007669"/>
    <property type="project" value="UniProtKB-UniRule"/>
</dbReference>
<evidence type="ECO:0000256" key="9">
    <source>
        <dbReference type="HAMAP-Rule" id="MF_00151"/>
    </source>
</evidence>
<dbReference type="Proteomes" id="UP000282985">
    <property type="component" value="Unassembled WGS sequence"/>
</dbReference>
<feature type="domain" description="Cytidyltransferase-like" evidence="10">
    <location>
        <begin position="6"/>
        <end position="134"/>
    </location>
</feature>
<evidence type="ECO:0000256" key="8">
    <source>
        <dbReference type="ARBA" id="ARBA00029346"/>
    </source>
</evidence>
<keyword evidence="2 9" id="KW-0808">Transferase</keyword>
<dbReference type="HAMAP" id="MF_00151">
    <property type="entry name" value="PPAT_bact"/>
    <property type="match status" value="1"/>
</dbReference>
<evidence type="ECO:0000256" key="2">
    <source>
        <dbReference type="ARBA" id="ARBA00022679"/>
    </source>
</evidence>
<keyword evidence="7 9" id="KW-0173">Coenzyme A biosynthesis</keyword>
<feature type="binding site" evidence="9">
    <location>
        <position position="18"/>
    </location>
    <ligand>
        <name>ATP</name>
        <dbReference type="ChEBI" id="CHEBI:30616"/>
    </ligand>
</feature>
<dbReference type="CDD" id="cd02163">
    <property type="entry name" value="PPAT"/>
    <property type="match status" value="1"/>
</dbReference>
<evidence type="ECO:0000256" key="6">
    <source>
        <dbReference type="ARBA" id="ARBA00022842"/>
    </source>
</evidence>
<feature type="binding site" evidence="9">
    <location>
        <position position="10"/>
    </location>
    <ligand>
        <name>substrate</name>
    </ligand>
</feature>
<comment type="cofactor">
    <cofactor evidence="9">
        <name>Mg(2+)</name>
        <dbReference type="ChEBI" id="CHEBI:18420"/>
    </cofactor>
</comment>